<evidence type="ECO:0000256" key="1">
    <source>
        <dbReference type="SAM" id="MobiDB-lite"/>
    </source>
</evidence>
<protein>
    <recommendedName>
        <fullName evidence="2">THIF-type NAD/FAD binding fold domain-containing protein</fullName>
    </recommendedName>
</protein>
<comment type="caution">
    <text evidence="3">The sequence shown here is derived from an EMBL/GenBank/DDBJ whole genome shotgun (WGS) entry which is preliminary data.</text>
</comment>
<accession>A0A8J3R1B1</accession>
<dbReference type="SUPFAM" id="SSF69572">
    <property type="entry name" value="Activating enzymes of the ubiquitin-like proteins"/>
    <property type="match status" value="1"/>
</dbReference>
<dbReference type="PANTHER" id="PTHR10953">
    <property type="entry name" value="UBIQUITIN-ACTIVATING ENZYME E1"/>
    <property type="match status" value="1"/>
</dbReference>
<dbReference type="GO" id="GO:0005829">
    <property type="term" value="C:cytosol"/>
    <property type="evidence" value="ECO:0007669"/>
    <property type="project" value="TreeGrafter"/>
</dbReference>
<name>A0A8J3R1B1_9ACTN</name>
<dbReference type="Proteomes" id="UP000642748">
    <property type="component" value="Unassembled WGS sequence"/>
</dbReference>
<dbReference type="InterPro" id="IPR000594">
    <property type="entry name" value="ThiF_NAD_FAD-bd"/>
</dbReference>
<dbReference type="RefSeq" id="WP_203923233.1">
    <property type="nucleotide sequence ID" value="NZ_BONZ01000085.1"/>
</dbReference>
<dbReference type="EMBL" id="BONZ01000085">
    <property type="protein sequence ID" value="GIH19787.1"/>
    <property type="molecule type" value="Genomic_DNA"/>
</dbReference>
<evidence type="ECO:0000313" key="4">
    <source>
        <dbReference type="Proteomes" id="UP000642748"/>
    </source>
</evidence>
<dbReference type="GO" id="GO:0016779">
    <property type="term" value="F:nucleotidyltransferase activity"/>
    <property type="evidence" value="ECO:0007669"/>
    <property type="project" value="TreeGrafter"/>
</dbReference>
<dbReference type="Gene3D" id="3.40.50.720">
    <property type="entry name" value="NAD(P)-binding Rossmann-like Domain"/>
    <property type="match status" value="1"/>
</dbReference>
<dbReference type="InterPro" id="IPR045886">
    <property type="entry name" value="ThiF/MoeB/HesA"/>
</dbReference>
<dbReference type="AlphaFoldDB" id="A0A8J3R1B1"/>
<feature type="domain" description="THIF-type NAD/FAD binding fold" evidence="2">
    <location>
        <begin position="145"/>
        <end position="377"/>
    </location>
</feature>
<sequence length="391" mass="40627">MGASLDQVSGAGRAPLPMRRPRVKPEHAPYRIQGGLIRIGGVSYGVAAEVRDPTGMVWTLLESMDGSRDADAVVARVTAAHPGLTADAVSAGIAQFAAAGYLEDLAAPEPAELTARDLRRYGPARSYYRWLDLTPRASTWEPQVLLGRARVTVVGIGGSGGVAALALAASGVGRLHLVDPDVVELSNLCRQVLYTEDDLGRPKVDAALARLRALNSDIEVTGEQSRIDGVGPAARLAGDCDVLLLTADRPPQVRVWTNLACLAAGRPWVDAGYHGPLVQVGTYRPGGGACWQCVRLADDDRHAELGAYPQDGGARGAAVGNAVAAPSAGVSGYLAAHEVIGLITGIPPAVPGRVQTVNLAALDAPLVRLDPRRADCPACAAVPPPPADHPQ</sequence>
<dbReference type="Pfam" id="PF00899">
    <property type="entry name" value="ThiF"/>
    <property type="match status" value="1"/>
</dbReference>
<gene>
    <name evidence="3" type="ORF">Raf01_79590</name>
</gene>
<keyword evidence="4" id="KW-1185">Reference proteome</keyword>
<dbReference type="PANTHER" id="PTHR10953:SF102">
    <property type="entry name" value="ADENYLYLTRANSFERASE AND SULFURTRANSFERASE MOCS3"/>
    <property type="match status" value="1"/>
</dbReference>
<evidence type="ECO:0000313" key="3">
    <source>
        <dbReference type="EMBL" id="GIH19787.1"/>
    </source>
</evidence>
<proteinExistence type="predicted"/>
<dbReference type="InterPro" id="IPR035985">
    <property type="entry name" value="Ubiquitin-activating_enz"/>
</dbReference>
<reference evidence="3" key="1">
    <citation type="submission" date="2021-01" db="EMBL/GenBank/DDBJ databases">
        <title>Whole genome shotgun sequence of Rugosimonospora africana NBRC 104875.</title>
        <authorList>
            <person name="Komaki H."/>
            <person name="Tamura T."/>
        </authorList>
    </citation>
    <scope>NUCLEOTIDE SEQUENCE</scope>
    <source>
        <strain evidence="3">NBRC 104875</strain>
    </source>
</reference>
<dbReference type="GO" id="GO:0008641">
    <property type="term" value="F:ubiquitin-like modifier activating enzyme activity"/>
    <property type="evidence" value="ECO:0007669"/>
    <property type="project" value="InterPro"/>
</dbReference>
<feature type="region of interest" description="Disordered" evidence="1">
    <location>
        <begin position="1"/>
        <end position="27"/>
    </location>
</feature>
<dbReference type="GO" id="GO:0004792">
    <property type="term" value="F:thiosulfate-cyanide sulfurtransferase activity"/>
    <property type="evidence" value="ECO:0007669"/>
    <property type="project" value="TreeGrafter"/>
</dbReference>
<evidence type="ECO:0000259" key="2">
    <source>
        <dbReference type="Pfam" id="PF00899"/>
    </source>
</evidence>
<dbReference type="GO" id="GO:0008146">
    <property type="term" value="F:sulfotransferase activity"/>
    <property type="evidence" value="ECO:0007669"/>
    <property type="project" value="TreeGrafter"/>
</dbReference>
<organism evidence="3 4">
    <name type="scientific">Rugosimonospora africana</name>
    <dbReference type="NCBI Taxonomy" id="556532"/>
    <lineage>
        <taxon>Bacteria</taxon>
        <taxon>Bacillati</taxon>
        <taxon>Actinomycetota</taxon>
        <taxon>Actinomycetes</taxon>
        <taxon>Micromonosporales</taxon>
        <taxon>Micromonosporaceae</taxon>
        <taxon>Rugosimonospora</taxon>
    </lineage>
</organism>